<comment type="caution">
    <text evidence="3">The sequence shown here is derived from an EMBL/GenBank/DDBJ whole genome shotgun (WGS) entry which is preliminary data.</text>
</comment>
<dbReference type="GO" id="GO:0003677">
    <property type="term" value="F:DNA binding"/>
    <property type="evidence" value="ECO:0007669"/>
    <property type="project" value="InterPro"/>
</dbReference>
<dbReference type="EMBL" id="BNCD01000001">
    <property type="protein sequence ID" value="GHH69849.1"/>
    <property type="molecule type" value="Genomic_DNA"/>
</dbReference>
<dbReference type="GO" id="GO:0009307">
    <property type="term" value="P:DNA restriction-modification system"/>
    <property type="evidence" value="ECO:0007669"/>
    <property type="project" value="InterPro"/>
</dbReference>
<dbReference type="Pfam" id="PF04471">
    <property type="entry name" value="Mrr_cat"/>
    <property type="match status" value="1"/>
</dbReference>
<dbReference type="Proteomes" id="UP000603708">
    <property type="component" value="Unassembled WGS sequence"/>
</dbReference>
<dbReference type="InterPro" id="IPR007560">
    <property type="entry name" value="Restrct_endonuc_IV_Mrr"/>
</dbReference>
<dbReference type="InterPro" id="IPR011335">
    <property type="entry name" value="Restrct_endonuc-II-like"/>
</dbReference>
<evidence type="ECO:0008006" key="5">
    <source>
        <dbReference type="Google" id="ProtNLM"/>
    </source>
</evidence>
<dbReference type="GO" id="GO:0004519">
    <property type="term" value="F:endonuclease activity"/>
    <property type="evidence" value="ECO:0007669"/>
    <property type="project" value="InterPro"/>
</dbReference>
<gene>
    <name evidence="3" type="ORF">GCM10018793_02950</name>
</gene>
<dbReference type="Pfam" id="PF20703">
    <property type="entry name" value="nSTAND1"/>
    <property type="match status" value="1"/>
</dbReference>
<dbReference type="SUPFAM" id="SSF52980">
    <property type="entry name" value="Restriction endonuclease-like"/>
    <property type="match status" value="1"/>
</dbReference>
<evidence type="ECO:0000259" key="2">
    <source>
        <dbReference type="Pfam" id="PF20703"/>
    </source>
</evidence>
<accession>A0A919KRG5</accession>
<dbReference type="SUPFAM" id="SSF52540">
    <property type="entry name" value="P-loop containing nucleoside triphosphate hydrolases"/>
    <property type="match status" value="1"/>
</dbReference>
<dbReference type="InterPro" id="IPR049052">
    <property type="entry name" value="nSTAND1"/>
</dbReference>
<reference evidence="3" key="2">
    <citation type="submission" date="2020-09" db="EMBL/GenBank/DDBJ databases">
        <authorList>
            <person name="Sun Q."/>
            <person name="Ohkuma M."/>
        </authorList>
    </citation>
    <scope>NUCLEOTIDE SEQUENCE</scope>
    <source>
        <strain evidence="3">JCM 5069</strain>
    </source>
</reference>
<feature type="domain" description="Restriction endonuclease type IV Mrr" evidence="1">
    <location>
        <begin position="26"/>
        <end position="100"/>
    </location>
</feature>
<feature type="domain" description="Novel STAND NTPase 1" evidence="2">
    <location>
        <begin position="266"/>
        <end position="480"/>
    </location>
</feature>
<sequence>MERLAVQDHQVLVLAAGDTPAARNNAKGHLFESFVALLLHEYGYEAPTTSDLNVHSDGIEIDVSAANTITRHKAIVECKAYTSNVRAQACTSFLGKLQLARYETEDNVFGYFFALPRLVAEGEEVARKARAKDKHFRYFNVTDVVDLLRKRQLISEPPENNSATAPLLSDPAIIITEHGIYSCAKSLDAATHRADSVLVWGPGPTGVPEPVIELLEGDSYATGLPIRTARGEDSRATPAMLEDEALPTIVRVRGSTEDFEYQLPASPQHFVGRGSAVQDLEAFVSQNRGTLVLNAQSGWGKSSLALQLKKIVESRAGYAMIVDSRTATSARFISEVLRVAAHEAEELGVIKSPEDSSWASLASSIWTLKRAEWNSQDRPFLVFFDQFENVFQDERMTQEFRDLTLMVRDSGMPLLVGFAWKTDLVAWTESHPFRLRDEIRTSSTSISVGPMRAREIETLLRRLEKKLGTSLSRDLRQRLREYSQGLPWLFKKLSGHIIRELQTRQKSQEQLVSEALNVQSLFDSDLSGLSPIESEALRHIARFAPVSAVEVTERYNSDAIQSLLDSRLVVALAGKLDTYWDTFRDFLNTGRVPIEDSYIVRQSPRTVAELLYAVLAQGGDASVGDLSVELNVSTKVIYNRSREPRLFGLTAYEPNRVRLLDEVLNAVDIEAEMRRRVASALRRNRAYSAFLGLAERHGDRVTVAMYSRELTNVFPAVEAQPKSWLEYARSFAMWFHYAGLAIMDADQLQVPPDGYVPTGTLRGGRTRSRNGESFTLRTPKAAFDMLKKLSTSPVTTREYRSLSKRDRRALTELLTLNLAQRLNDEIHIADDVLDSSGQVIPSKILGALQQVPGGTEALNLIESDPRVSNYELGVVMQEALGAVWEESTVWQVGKDFRSWAKRAGAQVVRARAFELSPEEDEEPFRLF</sequence>
<evidence type="ECO:0000313" key="4">
    <source>
        <dbReference type="Proteomes" id="UP000603708"/>
    </source>
</evidence>
<name>A0A919KRG5_9ACTN</name>
<protein>
    <recommendedName>
        <fullName evidence="5">Restriction endonuclease</fullName>
    </recommendedName>
</protein>
<reference evidence="3" key="1">
    <citation type="journal article" date="2014" name="Int. J. Syst. Evol. Microbiol.">
        <title>Complete genome sequence of Corynebacterium casei LMG S-19264T (=DSM 44701T), isolated from a smear-ripened cheese.</title>
        <authorList>
            <consortium name="US DOE Joint Genome Institute (JGI-PGF)"/>
            <person name="Walter F."/>
            <person name="Albersmeier A."/>
            <person name="Kalinowski J."/>
            <person name="Ruckert C."/>
        </authorList>
    </citation>
    <scope>NUCLEOTIDE SEQUENCE</scope>
    <source>
        <strain evidence="3">JCM 5069</strain>
    </source>
</reference>
<dbReference type="RefSeq" id="WP_189928988.1">
    <property type="nucleotide sequence ID" value="NZ_BNCD01000001.1"/>
</dbReference>
<proteinExistence type="predicted"/>
<evidence type="ECO:0000313" key="3">
    <source>
        <dbReference type="EMBL" id="GHH69849.1"/>
    </source>
</evidence>
<dbReference type="AlphaFoldDB" id="A0A919KRG5"/>
<keyword evidence="4" id="KW-1185">Reference proteome</keyword>
<evidence type="ECO:0000259" key="1">
    <source>
        <dbReference type="Pfam" id="PF04471"/>
    </source>
</evidence>
<organism evidence="3 4">
    <name type="scientific">Streptomyces sulfonofaciens</name>
    <dbReference type="NCBI Taxonomy" id="68272"/>
    <lineage>
        <taxon>Bacteria</taxon>
        <taxon>Bacillati</taxon>
        <taxon>Actinomycetota</taxon>
        <taxon>Actinomycetes</taxon>
        <taxon>Kitasatosporales</taxon>
        <taxon>Streptomycetaceae</taxon>
        <taxon>Streptomyces</taxon>
    </lineage>
</organism>
<dbReference type="Gene3D" id="3.40.50.300">
    <property type="entry name" value="P-loop containing nucleotide triphosphate hydrolases"/>
    <property type="match status" value="1"/>
</dbReference>
<dbReference type="InterPro" id="IPR027417">
    <property type="entry name" value="P-loop_NTPase"/>
</dbReference>